<name>A0A9W4I6G9_PENNA</name>
<organism evidence="9 10">
    <name type="scientific">Penicillium nalgiovense</name>
    <dbReference type="NCBI Taxonomy" id="60175"/>
    <lineage>
        <taxon>Eukaryota</taxon>
        <taxon>Fungi</taxon>
        <taxon>Dikarya</taxon>
        <taxon>Ascomycota</taxon>
        <taxon>Pezizomycotina</taxon>
        <taxon>Eurotiomycetes</taxon>
        <taxon>Eurotiomycetidae</taxon>
        <taxon>Eurotiales</taxon>
        <taxon>Aspergillaceae</taxon>
        <taxon>Penicillium</taxon>
    </lineage>
</organism>
<proteinExistence type="predicted"/>
<feature type="domain" description="Zn(2)-C6 fungal-type" evidence="8">
    <location>
        <begin position="39"/>
        <end position="70"/>
    </location>
</feature>
<evidence type="ECO:0000256" key="3">
    <source>
        <dbReference type="ARBA" id="ARBA00023015"/>
    </source>
</evidence>
<dbReference type="SMART" id="SM00906">
    <property type="entry name" value="Fungal_trans"/>
    <property type="match status" value="1"/>
</dbReference>
<keyword evidence="3" id="KW-0805">Transcription regulation</keyword>
<evidence type="ECO:0000256" key="5">
    <source>
        <dbReference type="ARBA" id="ARBA00023163"/>
    </source>
</evidence>
<keyword evidence="6" id="KW-0539">Nucleus</keyword>
<dbReference type="Pfam" id="PF04082">
    <property type="entry name" value="Fungal_trans"/>
    <property type="match status" value="1"/>
</dbReference>
<comment type="caution">
    <text evidence="9">The sequence shown here is derived from an EMBL/GenBank/DDBJ whole genome shotgun (WGS) entry which is preliminary data.</text>
</comment>
<dbReference type="CDD" id="cd00067">
    <property type="entry name" value="GAL4"/>
    <property type="match status" value="1"/>
</dbReference>
<keyword evidence="1" id="KW-0479">Metal-binding</keyword>
<dbReference type="Proteomes" id="UP001153461">
    <property type="component" value="Unassembled WGS sequence"/>
</dbReference>
<dbReference type="InterPro" id="IPR052073">
    <property type="entry name" value="Amide_Lactam_Regulators"/>
</dbReference>
<evidence type="ECO:0000256" key="7">
    <source>
        <dbReference type="SAM" id="MobiDB-lite"/>
    </source>
</evidence>
<evidence type="ECO:0000313" key="9">
    <source>
        <dbReference type="EMBL" id="CAG8243942.1"/>
    </source>
</evidence>
<dbReference type="OrthoDB" id="6339427at2759"/>
<feature type="compositionally biased region" description="Polar residues" evidence="7">
    <location>
        <begin position="87"/>
        <end position="96"/>
    </location>
</feature>
<dbReference type="PANTHER" id="PTHR47171:SF3">
    <property type="entry name" value="FARA-RELATED"/>
    <property type="match status" value="1"/>
</dbReference>
<dbReference type="Gene3D" id="4.10.240.10">
    <property type="entry name" value="Zn(2)-C6 fungal-type DNA-binding domain"/>
    <property type="match status" value="1"/>
</dbReference>
<evidence type="ECO:0000256" key="4">
    <source>
        <dbReference type="ARBA" id="ARBA00023125"/>
    </source>
</evidence>
<sequence>MTSYSAVGGNCRSAKHRSFHLCRLPISKSVKMQRRARAVCTRCHGRKIRCDLEGRPSGSCSRCEHAGHICQPHIGPRKQRKALRSSLYLSDTSHPSPSRAVPAVTQETTAEATPSPFRPLGHRDLNCLGLGNANGSRQPSSIDGSQLILDIGQPCRLPPPVICQALADFYFRELFYLVPVLDPGQSEIQTSTLLQQCLCFAGSTMRQTAGPAEWTTFAIYGRIKTLLFLHHDPSPLNMLSALCILSTWLPYSPDAIVLDNPWQWAGMAIRLAIQLHLHENETYNKLEHPGRARRMWWYLFINDTMQTACCGRPAMFPLETSVPLPAPSDFKDPDLGSQVFCQLTNLCTKLKKVQDLARLDNASPEQVYLSLGGLRLLREQLPVEMQLFHIETRQQYSRPVAELHIFYLVTVILTCFLGRRHNPSLFKYASMVASSCISRLYEEILYHEDVQYLLPIHSWANLVAGIPRAFTDNDALNPDRGEELRISKQVLEIMSEKHTSAALALSKMDGFNNMRVDAFPVQTENTWGALPVSGQIQLAQLFPFPSSFCPMLGLLRSAETSENGTPDMLPTLPMDSNDWPIDWSSFLFDSPMSV</sequence>
<reference evidence="9" key="1">
    <citation type="submission" date="2021-07" db="EMBL/GenBank/DDBJ databases">
        <authorList>
            <person name="Branca A.L. A."/>
        </authorList>
    </citation>
    <scope>NUCLEOTIDE SEQUENCE</scope>
</reference>
<dbReference type="SMART" id="SM00066">
    <property type="entry name" value="GAL4"/>
    <property type="match status" value="1"/>
</dbReference>
<dbReference type="GO" id="GO:0003677">
    <property type="term" value="F:DNA binding"/>
    <property type="evidence" value="ECO:0007669"/>
    <property type="project" value="UniProtKB-KW"/>
</dbReference>
<evidence type="ECO:0000313" key="10">
    <source>
        <dbReference type="Proteomes" id="UP001153461"/>
    </source>
</evidence>
<dbReference type="SUPFAM" id="SSF57701">
    <property type="entry name" value="Zn2/Cys6 DNA-binding domain"/>
    <property type="match status" value="1"/>
</dbReference>
<dbReference type="InterPro" id="IPR001138">
    <property type="entry name" value="Zn2Cys6_DnaBD"/>
</dbReference>
<gene>
    <name evidence="9" type="ORF">PNAL_LOCUS8564</name>
</gene>
<dbReference type="PROSITE" id="PS00463">
    <property type="entry name" value="ZN2_CY6_FUNGAL_1"/>
    <property type="match status" value="1"/>
</dbReference>
<keyword evidence="2" id="KW-0862">Zinc</keyword>
<evidence type="ECO:0000256" key="1">
    <source>
        <dbReference type="ARBA" id="ARBA00022723"/>
    </source>
</evidence>
<dbReference type="InterPro" id="IPR007219">
    <property type="entry name" value="XnlR_reg_dom"/>
</dbReference>
<accession>A0A9W4I6G9</accession>
<dbReference type="GO" id="GO:0008270">
    <property type="term" value="F:zinc ion binding"/>
    <property type="evidence" value="ECO:0007669"/>
    <property type="project" value="InterPro"/>
</dbReference>
<dbReference type="GO" id="GO:0000981">
    <property type="term" value="F:DNA-binding transcription factor activity, RNA polymerase II-specific"/>
    <property type="evidence" value="ECO:0007669"/>
    <property type="project" value="InterPro"/>
</dbReference>
<dbReference type="GO" id="GO:0006351">
    <property type="term" value="P:DNA-templated transcription"/>
    <property type="evidence" value="ECO:0007669"/>
    <property type="project" value="InterPro"/>
</dbReference>
<keyword evidence="5" id="KW-0804">Transcription</keyword>
<dbReference type="CDD" id="cd12148">
    <property type="entry name" value="fungal_TF_MHR"/>
    <property type="match status" value="1"/>
</dbReference>
<feature type="region of interest" description="Disordered" evidence="7">
    <location>
        <begin position="75"/>
        <end position="116"/>
    </location>
</feature>
<dbReference type="AlphaFoldDB" id="A0A9W4I6G9"/>
<protein>
    <recommendedName>
        <fullName evidence="8">Zn(2)-C6 fungal-type domain-containing protein</fullName>
    </recommendedName>
</protein>
<evidence type="ECO:0000256" key="6">
    <source>
        <dbReference type="ARBA" id="ARBA00023242"/>
    </source>
</evidence>
<dbReference type="Pfam" id="PF00172">
    <property type="entry name" value="Zn_clus"/>
    <property type="match status" value="1"/>
</dbReference>
<dbReference type="PANTHER" id="PTHR47171">
    <property type="entry name" value="FARA-RELATED"/>
    <property type="match status" value="1"/>
</dbReference>
<evidence type="ECO:0000259" key="8">
    <source>
        <dbReference type="PROSITE" id="PS50048"/>
    </source>
</evidence>
<keyword evidence="4" id="KW-0238">DNA-binding</keyword>
<dbReference type="PROSITE" id="PS50048">
    <property type="entry name" value="ZN2_CY6_FUNGAL_2"/>
    <property type="match status" value="1"/>
</dbReference>
<evidence type="ECO:0000256" key="2">
    <source>
        <dbReference type="ARBA" id="ARBA00022833"/>
    </source>
</evidence>
<dbReference type="EMBL" id="CAJVNV010000577">
    <property type="protein sequence ID" value="CAG8243942.1"/>
    <property type="molecule type" value="Genomic_DNA"/>
</dbReference>
<dbReference type="InterPro" id="IPR036864">
    <property type="entry name" value="Zn2-C6_fun-type_DNA-bd_sf"/>
</dbReference>